<sequence>MLLHFQYKPLYQDKNLPGWAFSFYYQKRRLLGNYLEDGTIEWLSTIPEEPDRKQLEQQIHDLMLYHVYDS</sequence>
<name>A0A1B9AU43_9BACI</name>
<dbReference type="Pfam" id="PF17277">
    <property type="entry name" value="DUF5342"/>
    <property type="match status" value="1"/>
</dbReference>
<organism evidence="1 2">
    <name type="scientific">Pseudobacillus wudalianchiensis</name>
    <dbReference type="NCBI Taxonomy" id="1743143"/>
    <lineage>
        <taxon>Bacteria</taxon>
        <taxon>Bacillati</taxon>
        <taxon>Bacillota</taxon>
        <taxon>Bacilli</taxon>
        <taxon>Bacillales</taxon>
        <taxon>Bacillaceae</taxon>
        <taxon>Pseudobacillus</taxon>
    </lineage>
</organism>
<dbReference type="RefSeq" id="WP_065410857.1">
    <property type="nucleotide sequence ID" value="NZ_MAYT01000023.1"/>
</dbReference>
<proteinExistence type="predicted"/>
<dbReference type="Proteomes" id="UP000092578">
    <property type="component" value="Unassembled WGS sequence"/>
</dbReference>
<accession>A0A1B9AU43</accession>
<dbReference type="AlphaFoldDB" id="A0A1B9AU43"/>
<dbReference type="EMBL" id="MAYT01000023">
    <property type="protein sequence ID" value="OCA87416.1"/>
    <property type="molecule type" value="Genomic_DNA"/>
</dbReference>
<evidence type="ECO:0000313" key="1">
    <source>
        <dbReference type="EMBL" id="OCA87416.1"/>
    </source>
</evidence>
<evidence type="ECO:0000313" key="2">
    <source>
        <dbReference type="Proteomes" id="UP000092578"/>
    </source>
</evidence>
<keyword evidence="2" id="KW-1185">Reference proteome</keyword>
<gene>
    <name evidence="1" type="ORF">A8F95_09295</name>
</gene>
<reference evidence="2" key="1">
    <citation type="submission" date="2016-05" db="EMBL/GenBank/DDBJ databases">
        <authorList>
            <person name="Liu B."/>
            <person name="Wang J."/>
            <person name="Zhu Y."/>
            <person name="Liu G."/>
            <person name="Chen Q."/>
            <person name="Chen Z."/>
            <person name="Lan J."/>
            <person name="Che J."/>
            <person name="Ge C."/>
            <person name="Shi H."/>
            <person name="Pan Z."/>
            <person name="Liu X."/>
        </authorList>
    </citation>
    <scope>NUCLEOTIDE SEQUENCE [LARGE SCALE GENOMIC DNA]</scope>
    <source>
        <strain evidence="2">FJAT-27215</strain>
    </source>
</reference>
<evidence type="ECO:0008006" key="3">
    <source>
        <dbReference type="Google" id="ProtNLM"/>
    </source>
</evidence>
<dbReference type="PIRSF" id="PIRSF037692">
    <property type="entry name" value="UCP037692"/>
    <property type="match status" value="1"/>
</dbReference>
<protein>
    <recommendedName>
        <fullName evidence="3">YheE family protein</fullName>
    </recommendedName>
</protein>
<dbReference type="InterPro" id="IPR017263">
    <property type="entry name" value="UCP037692"/>
</dbReference>
<comment type="caution">
    <text evidence="1">The sequence shown here is derived from an EMBL/GenBank/DDBJ whole genome shotgun (WGS) entry which is preliminary data.</text>
</comment>